<evidence type="ECO:0000313" key="2">
    <source>
        <dbReference type="EMBL" id="MDX5932542.1"/>
    </source>
</evidence>
<dbReference type="PANTHER" id="PTHR33121:SF79">
    <property type="entry name" value="CYCLIC DI-GMP PHOSPHODIESTERASE PDED-RELATED"/>
    <property type="match status" value="1"/>
</dbReference>
<keyword evidence="3" id="KW-1185">Reference proteome</keyword>
<dbReference type="CDD" id="cd01948">
    <property type="entry name" value="EAL"/>
    <property type="match status" value="1"/>
</dbReference>
<name>A0AAW9DW78_ACIAO</name>
<dbReference type="Proteomes" id="UP001279553">
    <property type="component" value="Unassembled WGS sequence"/>
</dbReference>
<accession>A0AAW9DW78</accession>
<dbReference type="PROSITE" id="PS50883">
    <property type="entry name" value="EAL"/>
    <property type="match status" value="1"/>
</dbReference>
<evidence type="ECO:0000259" key="1">
    <source>
        <dbReference type="PROSITE" id="PS50883"/>
    </source>
</evidence>
<dbReference type="SMART" id="SM00052">
    <property type="entry name" value="EAL"/>
    <property type="match status" value="1"/>
</dbReference>
<dbReference type="AlphaFoldDB" id="A0AAW9DW78"/>
<organism evidence="2 3">
    <name type="scientific">Acidiphilium acidophilum</name>
    <name type="common">Thiobacillus acidophilus</name>
    <dbReference type="NCBI Taxonomy" id="76588"/>
    <lineage>
        <taxon>Bacteria</taxon>
        <taxon>Pseudomonadati</taxon>
        <taxon>Pseudomonadota</taxon>
        <taxon>Alphaproteobacteria</taxon>
        <taxon>Acetobacterales</taxon>
        <taxon>Acidocellaceae</taxon>
        <taxon>Acidiphilium</taxon>
    </lineage>
</organism>
<protein>
    <submittedName>
        <fullName evidence="2">EAL domain-containing protein</fullName>
    </submittedName>
</protein>
<comment type="caution">
    <text evidence="2">The sequence shown here is derived from an EMBL/GenBank/DDBJ whole genome shotgun (WGS) entry which is preliminary data.</text>
</comment>
<sequence length="500" mass="54877">MIGLDFRDVVAPVDRLVIEPWLKRLPEVGRAMIETITLSGPGAAPLWVSLAANCLDSEEGTIHIALQRRDTGAHAIKTPTLDPASRLADCTSFVDRVAERIKRGHAAGMVPELTLVVMPDLHDLRQRLGAGQDGMLEAVGTALKARSIEEDMAARIGDDTFSLLHEAGAPIDQLIRQLEAITRAADPAGIGLTIDASTLAIDTVMVAEVDLALALTHTLRRFGAASGTDLRTMANNLRSAFQNSVITVGSIKRAINEQSFTVVFQPIVQINTGRIHHFEALCRFEAQDQESPFTTIQVAEELGLIAAFDLAMVRKVIAWLFTRPLNNARERIAVNVSGYSIEQAAYTEALLNLLAENDWLRGRLMFEITESARIANLETADRFIQALRQRGFQVSLDDFGAGAASFQYLSVLDVDVVKLDGSAVRNAQKAQKGRAFLSALTELCRRMGIETIAEMVDTPETLQFVRDCGCNYVQGYLFGRPTKEINDFHPLPNRILFTAR</sequence>
<dbReference type="Pfam" id="PF00563">
    <property type="entry name" value="EAL"/>
    <property type="match status" value="1"/>
</dbReference>
<dbReference type="InterPro" id="IPR050706">
    <property type="entry name" value="Cyclic-di-GMP_PDE-like"/>
</dbReference>
<dbReference type="InterPro" id="IPR001633">
    <property type="entry name" value="EAL_dom"/>
</dbReference>
<dbReference type="GO" id="GO:0071111">
    <property type="term" value="F:cyclic-guanylate-specific phosphodiesterase activity"/>
    <property type="evidence" value="ECO:0007669"/>
    <property type="project" value="InterPro"/>
</dbReference>
<dbReference type="PANTHER" id="PTHR33121">
    <property type="entry name" value="CYCLIC DI-GMP PHOSPHODIESTERASE PDEF"/>
    <property type="match status" value="1"/>
</dbReference>
<evidence type="ECO:0000313" key="3">
    <source>
        <dbReference type="Proteomes" id="UP001279553"/>
    </source>
</evidence>
<feature type="domain" description="EAL" evidence="1">
    <location>
        <begin position="244"/>
        <end position="495"/>
    </location>
</feature>
<proteinExistence type="predicted"/>
<dbReference type="Gene3D" id="3.20.20.450">
    <property type="entry name" value="EAL domain"/>
    <property type="match status" value="1"/>
</dbReference>
<gene>
    <name evidence="2" type="ORF">SIL87_17435</name>
</gene>
<dbReference type="EMBL" id="JAWXYB010000018">
    <property type="protein sequence ID" value="MDX5932542.1"/>
    <property type="molecule type" value="Genomic_DNA"/>
</dbReference>
<dbReference type="InterPro" id="IPR035919">
    <property type="entry name" value="EAL_sf"/>
</dbReference>
<dbReference type="SUPFAM" id="SSF141868">
    <property type="entry name" value="EAL domain-like"/>
    <property type="match status" value="1"/>
</dbReference>
<reference evidence="2 3" key="1">
    <citation type="submission" date="2023-11" db="EMBL/GenBank/DDBJ databases">
        <title>MicrobeMod: A computational toolkit for identifying prokaryotic methylation and restriction-modification with nanopore sequencing.</title>
        <authorList>
            <person name="Crits-Christoph A."/>
            <person name="Kang S.C."/>
            <person name="Lee H."/>
            <person name="Ostrov N."/>
        </authorList>
    </citation>
    <scope>NUCLEOTIDE SEQUENCE [LARGE SCALE GENOMIC DNA]</scope>
    <source>
        <strain evidence="2 3">DSMZ 700</strain>
    </source>
</reference>